<evidence type="ECO:0000256" key="1">
    <source>
        <dbReference type="SAM" id="MobiDB-lite"/>
    </source>
</evidence>
<gene>
    <name evidence="3" type="ORF">JD844_033037</name>
</gene>
<dbReference type="EMBL" id="JAIPUX010001232">
    <property type="protein sequence ID" value="KAH0625024.1"/>
    <property type="molecule type" value="Genomic_DNA"/>
</dbReference>
<protein>
    <recommendedName>
        <fullName evidence="2">Nucleolus and neural progenitor protein-like N-terminal domain-containing protein</fullName>
    </recommendedName>
</protein>
<sequence>MAAAGDSEEVWNRLEVPWPGCISTVAVPAQHSSVRCLAVVRKECRAVDSVLTNKAMVAEQCLLRSIIYNFRYQMSRHKPYQSLRQVEQCLKRLNLMNLEKPIQDLVQLGPMNQISENPTESLVPSQPVIEVVMVKILGGCKLVLRLLECCCTAFLLFVKHLCLQEYILLNTLVSGLLSRLWLLYRGVLKSLSSLYKILFELYQEVSEIQPRPYIKGFAFPSEINEFLGTPYLEIKKKMPRAFVMKKAGSGWMNRLFGVSKTTSQSQLVTAARPTKVRRKIRSSQNAVDIGKPVLVNRTNRDLGKELEFDVKTLCKYPNPALKETIKIRVEFPGPKQREMSVFPKSLRSQHLKSFVSKFQEASSFGELSDTLKTTILWCKNNKLGPEAFFLGMKLLKSRRLQHVEAQGCRLQRKLRCIKATLCKYLTLSSCKRKPNQMLRAHSHLQMWSKHSRKSTCVSETTPSSTKPAPSDTPDFTKGELLLSLGQWSNCSSQLWTATNSSNETGGEQVQGEASALVVERNCAHTQKEITENKDDIDDIFKAIGL</sequence>
<dbReference type="PANTHER" id="PTHR34761">
    <property type="entry name" value="NUCLEOLUS AND NEURAL PROGENITOR PROTEIN"/>
    <property type="match status" value="1"/>
</dbReference>
<reference evidence="3 4" key="1">
    <citation type="journal article" date="2022" name="Gigascience">
        <title>A chromosome-level genome assembly and annotation of the desert horned lizard, Phrynosoma platyrhinos, provides insight into chromosomal rearrangements among reptiles.</title>
        <authorList>
            <person name="Koochekian N."/>
            <person name="Ascanio A."/>
            <person name="Farleigh K."/>
            <person name="Card D.C."/>
            <person name="Schield D.R."/>
            <person name="Castoe T.A."/>
            <person name="Jezkova T."/>
        </authorList>
    </citation>
    <scope>NUCLEOTIDE SEQUENCE [LARGE SCALE GENOMIC DNA]</scope>
    <source>
        <strain evidence="3">NK-2021</strain>
    </source>
</reference>
<proteinExistence type="predicted"/>
<dbReference type="InterPro" id="IPR052835">
    <property type="entry name" value="Nepro"/>
</dbReference>
<evidence type="ECO:0000313" key="4">
    <source>
        <dbReference type="Proteomes" id="UP000826234"/>
    </source>
</evidence>
<evidence type="ECO:0000259" key="2">
    <source>
        <dbReference type="Pfam" id="PF14780"/>
    </source>
</evidence>
<feature type="domain" description="Nucleolus and neural progenitor protein-like N-terminal" evidence="2">
    <location>
        <begin position="11"/>
        <end position="199"/>
    </location>
</feature>
<dbReference type="Proteomes" id="UP000826234">
    <property type="component" value="Unassembled WGS sequence"/>
</dbReference>
<keyword evidence="4" id="KW-1185">Reference proteome</keyword>
<evidence type="ECO:0000313" key="3">
    <source>
        <dbReference type="EMBL" id="KAH0625024.1"/>
    </source>
</evidence>
<feature type="region of interest" description="Disordered" evidence="1">
    <location>
        <begin position="452"/>
        <end position="475"/>
    </location>
</feature>
<organism evidence="3 4">
    <name type="scientific">Phrynosoma platyrhinos</name>
    <name type="common">Desert horned lizard</name>
    <dbReference type="NCBI Taxonomy" id="52577"/>
    <lineage>
        <taxon>Eukaryota</taxon>
        <taxon>Metazoa</taxon>
        <taxon>Chordata</taxon>
        <taxon>Craniata</taxon>
        <taxon>Vertebrata</taxon>
        <taxon>Euteleostomi</taxon>
        <taxon>Lepidosauria</taxon>
        <taxon>Squamata</taxon>
        <taxon>Bifurcata</taxon>
        <taxon>Unidentata</taxon>
        <taxon>Episquamata</taxon>
        <taxon>Toxicofera</taxon>
        <taxon>Iguania</taxon>
        <taxon>Phrynosomatidae</taxon>
        <taxon>Phrynosomatinae</taxon>
        <taxon>Phrynosoma</taxon>
    </lineage>
</organism>
<dbReference type="Pfam" id="PF14780">
    <property type="entry name" value="NEPRO_N"/>
    <property type="match status" value="1"/>
</dbReference>
<feature type="compositionally biased region" description="Polar residues" evidence="1">
    <location>
        <begin position="454"/>
        <end position="467"/>
    </location>
</feature>
<comment type="caution">
    <text evidence="3">The sequence shown here is derived from an EMBL/GenBank/DDBJ whole genome shotgun (WGS) entry which is preliminary data.</text>
</comment>
<dbReference type="InterPro" id="IPR027951">
    <property type="entry name" value="Nepro_N"/>
</dbReference>
<dbReference type="PANTHER" id="PTHR34761:SF1">
    <property type="entry name" value="NUCLEOLUS AND NEURAL PROGENITOR PROTEIN"/>
    <property type="match status" value="1"/>
</dbReference>
<accession>A0ABQ7T674</accession>
<name>A0ABQ7T674_PHRPL</name>